<organism evidence="1 2">
    <name type="scientific">Drouetiella hepatica Uher 2000/2452</name>
    <dbReference type="NCBI Taxonomy" id="904376"/>
    <lineage>
        <taxon>Bacteria</taxon>
        <taxon>Bacillati</taxon>
        <taxon>Cyanobacteriota</taxon>
        <taxon>Cyanophyceae</taxon>
        <taxon>Oculatellales</taxon>
        <taxon>Oculatellaceae</taxon>
        <taxon>Drouetiella</taxon>
    </lineage>
</organism>
<dbReference type="Proteomes" id="UP000757435">
    <property type="component" value="Unassembled WGS sequence"/>
</dbReference>
<sequence>MNKLNSALLGALLLTAPLLILNPLRGTAHEVKVSGDIGGTLHIEPNDNPIAGTSSLAWFALNRRGGQPVRLSDCNCSLAVYAQPRRPGDSPIQQPSLTAKAVEGRSGVPSANLTFPRAGAYDLVLKGQPVTSGDFSAFELRFSVTVAQ</sequence>
<accession>A0A951Q8I9</accession>
<gene>
    <name evidence="1" type="ORF">KME15_08460</name>
</gene>
<evidence type="ECO:0000313" key="2">
    <source>
        <dbReference type="Proteomes" id="UP000757435"/>
    </source>
</evidence>
<dbReference type="AlphaFoldDB" id="A0A951Q8I9"/>
<name>A0A951Q8I9_9CYAN</name>
<comment type="caution">
    <text evidence="1">The sequence shown here is derived from an EMBL/GenBank/DDBJ whole genome shotgun (WGS) entry which is preliminary data.</text>
</comment>
<reference evidence="1" key="2">
    <citation type="journal article" date="2022" name="Microbiol. Resour. Announc.">
        <title>Metagenome Sequencing to Explore Phylogenomics of Terrestrial Cyanobacteria.</title>
        <authorList>
            <person name="Ward R.D."/>
            <person name="Stajich J.E."/>
            <person name="Johansen J.R."/>
            <person name="Huntemann M."/>
            <person name="Clum A."/>
            <person name="Foster B."/>
            <person name="Foster B."/>
            <person name="Roux S."/>
            <person name="Palaniappan K."/>
            <person name="Varghese N."/>
            <person name="Mukherjee S."/>
            <person name="Reddy T.B.K."/>
            <person name="Daum C."/>
            <person name="Copeland A."/>
            <person name="Chen I.A."/>
            <person name="Ivanova N.N."/>
            <person name="Kyrpides N.C."/>
            <person name="Shapiro N."/>
            <person name="Eloe-Fadrosh E.A."/>
            <person name="Pietrasiak N."/>
        </authorList>
    </citation>
    <scope>NUCLEOTIDE SEQUENCE</scope>
    <source>
        <strain evidence="1">UHER 2000/2452</strain>
    </source>
</reference>
<evidence type="ECO:0000313" key="1">
    <source>
        <dbReference type="EMBL" id="MBW4658692.1"/>
    </source>
</evidence>
<proteinExistence type="predicted"/>
<reference evidence="1" key="1">
    <citation type="submission" date="2021-05" db="EMBL/GenBank/DDBJ databases">
        <authorList>
            <person name="Pietrasiak N."/>
            <person name="Ward R."/>
            <person name="Stajich J.E."/>
            <person name="Kurbessoian T."/>
        </authorList>
    </citation>
    <scope>NUCLEOTIDE SEQUENCE</scope>
    <source>
        <strain evidence="1">UHER 2000/2452</strain>
    </source>
</reference>
<dbReference type="EMBL" id="JAHHHD010000007">
    <property type="protein sequence ID" value="MBW4658692.1"/>
    <property type="molecule type" value="Genomic_DNA"/>
</dbReference>
<protein>
    <submittedName>
        <fullName evidence="1">Uncharacterized protein</fullName>
    </submittedName>
</protein>